<feature type="compositionally biased region" description="Low complexity" evidence="12">
    <location>
        <begin position="17"/>
        <end position="29"/>
    </location>
</feature>
<feature type="region of interest" description="Disordered" evidence="12">
    <location>
        <begin position="1"/>
        <end position="33"/>
    </location>
</feature>
<reference evidence="13" key="1">
    <citation type="journal article" date="2021" name="Evol. Appl.">
        <title>The genome of the Pyrenean desman and the effects of bottlenecks and inbreeding on the genomic landscape of an endangered species.</title>
        <authorList>
            <person name="Escoda L."/>
            <person name="Castresana J."/>
        </authorList>
    </citation>
    <scope>NUCLEOTIDE SEQUENCE</scope>
    <source>
        <strain evidence="13">IBE-C5619</strain>
    </source>
</reference>
<dbReference type="GO" id="GO:0015631">
    <property type="term" value="F:tubulin binding"/>
    <property type="evidence" value="ECO:0007669"/>
    <property type="project" value="InterPro"/>
</dbReference>
<evidence type="ECO:0000256" key="11">
    <source>
        <dbReference type="ARBA" id="ARBA00031318"/>
    </source>
</evidence>
<accession>A0A8J5ZMR3</accession>
<dbReference type="EMBL" id="JAGFMF010012286">
    <property type="protein sequence ID" value="KAG8504658.1"/>
    <property type="molecule type" value="Genomic_DNA"/>
</dbReference>
<dbReference type="GO" id="GO:0005737">
    <property type="term" value="C:cytoplasm"/>
    <property type="evidence" value="ECO:0007669"/>
    <property type="project" value="UniProtKB-SubCell"/>
</dbReference>
<dbReference type="PANTHER" id="PTHR34917">
    <property type="entry name" value="RBPJ-INTERACTING AND TUBULIN-ASSOCIATED PROTEIN 1"/>
    <property type="match status" value="1"/>
</dbReference>
<evidence type="ECO:0000256" key="3">
    <source>
        <dbReference type="ARBA" id="ARBA00010906"/>
    </source>
</evidence>
<dbReference type="GO" id="GO:0051168">
    <property type="term" value="P:nuclear export"/>
    <property type="evidence" value="ECO:0007669"/>
    <property type="project" value="InterPro"/>
</dbReference>
<comment type="subcellular location">
    <subcellularLocation>
        <location evidence="2">Cytoplasm</location>
    </subcellularLocation>
    <subcellularLocation>
        <location evidence="1">Nucleus</location>
    </subcellularLocation>
</comment>
<protein>
    <recommendedName>
        <fullName evidence="5">RBPJ-interacting and tubulin-associated protein 1</fullName>
    </recommendedName>
    <alternativeName>
        <fullName evidence="11">RBPJ-interacting and tubulin-associated protein</fullName>
    </alternativeName>
</protein>
<evidence type="ECO:0000256" key="7">
    <source>
        <dbReference type="ARBA" id="ARBA00022902"/>
    </source>
</evidence>
<comment type="caution">
    <text evidence="13">The sequence shown here is derived from an EMBL/GenBank/DDBJ whole genome shotgun (WGS) entry which is preliminary data.</text>
</comment>
<feature type="non-terminal residue" evidence="13">
    <location>
        <position position="1"/>
    </location>
</feature>
<name>A0A8J5ZMR3_GALPY</name>
<evidence type="ECO:0000256" key="12">
    <source>
        <dbReference type="SAM" id="MobiDB-lite"/>
    </source>
</evidence>
<keyword evidence="7" id="KW-0524">Neurogenesis</keyword>
<dbReference type="InterPro" id="IPR031418">
    <property type="entry name" value="RITA1"/>
</dbReference>
<feature type="region of interest" description="Disordered" evidence="12">
    <location>
        <begin position="242"/>
        <end position="369"/>
    </location>
</feature>
<evidence type="ECO:0000256" key="10">
    <source>
        <dbReference type="ARBA" id="ARBA00024957"/>
    </source>
</evidence>
<evidence type="ECO:0000256" key="5">
    <source>
        <dbReference type="ARBA" id="ARBA00014447"/>
    </source>
</evidence>
<dbReference type="PANTHER" id="PTHR34917:SF1">
    <property type="entry name" value="RBPJ-INTERACTING AND TUBULIN-ASSOCIATED PROTEIN 1"/>
    <property type="match status" value="1"/>
</dbReference>
<dbReference type="GO" id="GO:0007219">
    <property type="term" value="P:Notch signaling pathway"/>
    <property type="evidence" value="ECO:0007669"/>
    <property type="project" value="UniProtKB-KW"/>
</dbReference>
<comment type="function">
    <text evidence="10">Tubulin-binding protein that acts as a negative regulator of Notch signaling pathway. Shuttles between the cytoplasm and the nucleus and mediates the nuclear export of RBPJ/RBPSUH, thereby preventing the interaction between RBPJ/RBPSUH and NICD product of Notch proteins (Notch intracellular domain), leading to down-regulate Notch-mediated transcription. May play a role in neurogenesis.</text>
</comment>
<sequence>NTHTDARGFVSEALGNSAASGAGRPPRAGMVPAALRPPGWLLFAARAERKSLRSGSPASRSARRPEPRPAAGPMAGVLAAGILSTDEPGPRIQASSRRRAHLRGTTLAPFHRDPWCQGLVGTGHPLSPRTMGSMKNPMELAVSGMQTLQLQHRYRVKAKASYVDETLFGSPAGPRLPPPDFDPPWVEKVNRTKGLRSQRELLISHTPSYCDELLFGSRPKGTSWEAPWMAKGDAAKLHTLFWTPPATPRGSHSPRPRETPVRAIHPTGPSKTGPRVAADSRQLSVGELNASRPLRRGRSHSLTHLNGPSPGHPAPSAPHESGSRDARPSPSGVTFRNALVTPRLHPVSVSVSATPRRSGAAQKPRPPWK</sequence>
<dbReference type="GO" id="GO:0045746">
    <property type="term" value="P:negative regulation of Notch signaling pathway"/>
    <property type="evidence" value="ECO:0007669"/>
    <property type="project" value="TreeGrafter"/>
</dbReference>
<keyword evidence="9" id="KW-0539">Nucleus</keyword>
<comment type="similarity">
    <text evidence="3">Belongs to the RITA family.</text>
</comment>
<proteinExistence type="inferred from homology"/>
<evidence type="ECO:0000256" key="8">
    <source>
        <dbReference type="ARBA" id="ARBA00022976"/>
    </source>
</evidence>
<gene>
    <name evidence="13" type="ORF">J0S82_013745</name>
</gene>
<evidence type="ECO:0000256" key="9">
    <source>
        <dbReference type="ARBA" id="ARBA00023242"/>
    </source>
</evidence>
<keyword evidence="6" id="KW-0963">Cytoplasm</keyword>
<evidence type="ECO:0000256" key="6">
    <source>
        <dbReference type="ARBA" id="ARBA00022490"/>
    </source>
</evidence>
<evidence type="ECO:0000256" key="2">
    <source>
        <dbReference type="ARBA" id="ARBA00004496"/>
    </source>
</evidence>
<dbReference type="GO" id="GO:0007399">
    <property type="term" value="P:nervous system development"/>
    <property type="evidence" value="ECO:0007669"/>
    <property type="project" value="UniProtKB-KW"/>
</dbReference>
<dbReference type="AlphaFoldDB" id="A0A8J5ZMR3"/>
<dbReference type="GO" id="GO:0005634">
    <property type="term" value="C:nucleus"/>
    <property type="evidence" value="ECO:0007669"/>
    <property type="project" value="UniProtKB-SubCell"/>
</dbReference>
<organism evidence="13 14">
    <name type="scientific">Galemys pyrenaicus</name>
    <name type="common">Iberian desman</name>
    <name type="synonym">Pyrenean desman</name>
    <dbReference type="NCBI Taxonomy" id="202257"/>
    <lineage>
        <taxon>Eukaryota</taxon>
        <taxon>Metazoa</taxon>
        <taxon>Chordata</taxon>
        <taxon>Craniata</taxon>
        <taxon>Vertebrata</taxon>
        <taxon>Euteleostomi</taxon>
        <taxon>Mammalia</taxon>
        <taxon>Eutheria</taxon>
        <taxon>Laurasiatheria</taxon>
        <taxon>Eulipotyphla</taxon>
        <taxon>Talpidae</taxon>
        <taxon>Galemys</taxon>
    </lineage>
</organism>
<evidence type="ECO:0000313" key="13">
    <source>
        <dbReference type="EMBL" id="KAG8504658.1"/>
    </source>
</evidence>
<comment type="subunit">
    <text evidence="4">Interacts with RBPJ/RBPSUH.</text>
</comment>
<keyword evidence="14" id="KW-1185">Reference proteome</keyword>
<evidence type="ECO:0000256" key="1">
    <source>
        <dbReference type="ARBA" id="ARBA00004123"/>
    </source>
</evidence>
<evidence type="ECO:0000256" key="4">
    <source>
        <dbReference type="ARBA" id="ARBA00011667"/>
    </source>
</evidence>
<dbReference type="OrthoDB" id="10061257at2759"/>
<dbReference type="Pfam" id="PF17066">
    <property type="entry name" value="RITA"/>
    <property type="match status" value="2"/>
</dbReference>
<dbReference type="Proteomes" id="UP000700334">
    <property type="component" value="Unassembled WGS sequence"/>
</dbReference>
<feature type="region of interest" description="Disordered" evidence="12">
    <location>
        <begin position="51"/>
        <end position="73"/>
    </location>
</feature>
<keyword evidence="8" id="KW-0914">Notch signaling pathway</keyword>
<evidence type="ECO:0000313" key="14">
    <source>
        <dbReference type="Proteomes" id="UP000700334"/>
    </source>
</evidence>